<evidence type="ECO:0008006" key="3">
    <source>
        <dbReference type="Google" id="ProtNLM"/>
    </source>
</evidence>
<dbReference type="EMBL" id="KN833691">
    <property type="protein sequence ID" value="KIK29007.1"/>
    <property type="molecule type" value="Genomic_DNA"/>
</dbReference>
<dbReference type="OrthoDB" id="3004525at2759"/>
<gene>
    <name evidence="1" type="ORF">PISMIDRAFT_76599</name>
</gene>
<feature type="non-terminal residue" evidence="1">
    <location>
        <position position="113"/>
    </location>
</feature>
<reference evidence="2" key="2">
    <citation type="submission" date="2015-01" db="EMBL/GenBank/DDBJ databases">
        <title>Evolutionary Origins and Diversification of the Mycorrhizal Mutualists.</title>
        <authorList>
            <consortium name="DOE Joint Genome Institute"/>
            <consortium name="Mycorrhizal Genomics Consortium"/>
            <person name="Kohler A."/>
            <person name="Kuo A."/>
            <person name="Nagy L.G."/>
            <person name="Floudas D."/>
            <person name="Copeland A."/>
            <person name="Barry K.W."/>
            <person name="Cichocki N."/>
            <person name="Veneault-Fourrey C."/>
            <person name="LaButti K."/>
            <person name="Lindquist E.A."/>
            <person name="Lipzen A."/>
            <person name="Lundell T."/>
            <person name="Morin E."/>
            <person name="Murat C."/>
            <person name="Riley R."/>
            <person name="Ohm R."/>
            <person name="Sun H."/>
            <person name="Tunlid A."/>
            <person name="Henrissat B."/>
            <person name="Grigoriev I.V."/>
            <person name="Hibbett D.S."/>
            <person name="Martin F."/>
        </authorList>
    </citation>
    <scope>NUCLEOTIDE SEQUENCE [LARGE SCALE GENOMIC DNA]</scope>
    <source>
        <strain evidence="2">441</strain>
    </source>
</reference>
<dbReference type="Proteomes" id="UP000054018">
    <property type="component" value="Unassembled WGS sequence"/>
</dbReference>
<name>A0A0D0A3S7_9AGAM</name>
<reference evidence="1 2" key="1">
    <citation type="submission" date="2014-04" db="EMBL/GenBank/DDBJ databases">
        <authorList>
            <consortium name="DOE Joint Genome Institute"/>
            <person name="Kuo A."/>
            <person name="Kohler A."/>
            <person name="Costa M.D."/>
            <person name="Nagy L.G."/>
            <person name="Floudas D."/>
            <person name="Copeland A."/>
            <person name="Barry K.W."/>
            <person name="Cichocki N."/>
            <person name="Veneault-Fourrey C."/>
            <person name="LaButti K."/>
            <person name="Lindquist E.A."/>
            <person name="Lipzen A."/>
            <person name="Lundell T."/>
            <person name="Morin E."/>
            <person name="Murat C."/>
            <person name="Sun H."/>
            <person name="Tunlid A."/>
            <person name="Henrissat B."/>
            <person name="Grigoriev I.V."/>
            <person name="Hibbett D.S."/>
            <person name="Martin F."/>
            <person name="Nordberg H.P."/>
            <person name="Cantor M.N."/>
            <person name="Hua S.X."/>
        </authorList>
    </citation>
    <scope>NUCLEOTIDE SEQUENCE [LARGE SCALE GENOMIC DNA]</scope>
    <source>
        <strain evidence="1 2">441</strain>
    </source>
</reference>
<dbReference type="HOGENOM" id="CLU_003703_1_1_1"/>
<evidence type="ECO:0000313" key="2">
    <source>
        <dbReference type="Proteomes" id="UP000054018"/>
    </source>
</evidence>
<dbReference type="STRING" id="765257.A0A0D0A3S7"/>
<dbReference type="AlphaFoldDB" id="A0A0D0A3S7"/>
<sequence length="113" mass="12854">CSRCKKDGVYRCVDCIHQLLCCTDCCCALHELHPLHWIQQWTGECFERSALHTLGLSIDLGHFGAPYWEDIEDIPLNLQPPIGSKYLTIVDVTGIHYMAINSCECLNAECYHL</sequence>
<protein>
    <recommendedName>
        <fullName evidence="3">CxC2-like cysteine cluster KDZ transposase-associated domain-containing protein</fullName>
    </recommendedName>
</protein>
<keyword evidence="2" id="KW-1185">Reference proteome</keyword>
<feature type="non-terminal residue" evidence="1">
    <location>
        <position position="1"/>
    </location>
</feature>
<organism evidence="1 2">
    <name type="scientific">Pisolithus microcarpus 441</name>
    <dbReference type="NCBI Taxonomy" id="765257"/>
    <lineage>
        <taxon>Eukaryota</taxon>
        <taxon>Fungi</taxon>
        <taxon>Dikarya</taxon>
        <taxon>Basidiomycota</taxon>
        <taxon>Agaricomycotina</taxon>
        <taxon>Agaricomycetes</taxon>
        <taxon>Agaricomycetidae</taxon>
        <taxon>Boletales</taxon>
        <taxon>Sclerodermatineae</taxon>
        <taxon>Pisolithaceae</taxon>
        <taxon>Pisolithus</taxon>
    </lineage>
</organism>
<accession>A0A0D0A3S7</accession>
<evidence type="ECO:0000313" key="1">
    <source>
        <dbReference type="EMBL" id="KIK29007.1"/>
    </source>
</evidence>
<proteinExistence type="predicted"/>